<accession>A0A090R9W8</accession>
<keyword evidence="1" id="KW-0732">Signal</keyword>
<evidence type="ECO:0000313" key="2">
    <source>
        <dbReference type="EMBL" id="GAL04392.1"/>
    </source>
</evidence>
<feature type="chain" id="PRO_5001862684" evidence="1">
    <location>
        <begin position="19"/>
        <end position="102"/>
    </location>
</feature>
<dbReference type="AlphaFoldDB" id="A0A090R9W8"/>
<feature type="signal peptide" evidence="1">
    <location>
        <begin position="1"/>
        <end position="18"/>
    </location>
</feature>
<reference evidence="2 3" key="1">
    <citation type="journal article" date="2014" name="Genome Announc.">
        <title>Draft Genome Sequences of Two Vibrionaceae Species, Vibrio ponticus C121 and Photobacterium aphoticum C119, Isolated as Coral Reef Microbiota.</title>
        <authorList>
            <person name="Al-saari N."/>
            <person name="Meirelles P.M."/>
            <person name="Mino S."/>
            <person name="Suda W."/>
            <person name="Oshima K."/>
            <person name="Hattori M."/>
            <person name="Ohkuma M."/>
            <person name="Thompson F.L."/>
            <person name="Gomez-Gil B."/>
            <person name="Sawabe T."/>
            <person name="Sawabe T."/>
        </authorList>
    </citation>
    <scope>NUCLEOTIDE SEQUENCE [LARGE SCALE GENOMIC DNA]</scope>
    <source>
        <strain evidence="2 3">JCM 19237</strain>
    </source>
</reference>
<sequence length="102" mass="11537">MKKWLCACLMVLSSQAVAETTRLEVMAPAGNYMEFLRKDVIPEFAARYPDVQVVVSNDENLETRMAAGDLPHLYAGVFGYQPRNTPKWASWCISMVLRVTTH</sequence>
<protein>
    <submittedName>
        <fullName evidence="2">ABC transporter periplasmic sugar binding protein</fullName>
    </submittedName>
</protein>
<organism evidence="2 3">
    <name type="scientific">Photobacterium aphoticum</name>
    <dbReference type="NCBI Taxonomy" id="754436"/>
    <lineage>
        <taxon>Bacteria</taxon>
        <taxon>Pseudomonadati</taxon>
        <taxon>Pseudomonadota</taxon>
        <taxon>Gammaproteobacteria</taxon>
        <taxon>Vibrionales</taxon>
        <taxon>Vibrionaceae</taxon>
        <taxon>Photobacterium</taxon>
    </lineage>
</organism>
<comment type="caution">
    <text evidence="2">The sequence shown here is derived from an EMBL/GenBank/DDBJ whole genome shotgun (WGS) entry which is preliminary data.</text>
</comment>
<dbReference type="Proteomes" id="UP000029227">
    <property type="component" value="Unassembled WGS sequence"/>
</dbReference>
<dbReference type="STRING" id="754436.JCM19237_1064"/>
<dbReference type="eggNOG" id="COG1653">
    <property type="taxonomic scope" value="Bacteria"/>
</dbReference>
<evidence type="ECO:0000313" key="3">
    <source>
        <dbReference type="Proteomes" id="UP000029227"/>
    </source>
</evidence>
<proteinExistence type="predicted"/>
<name>A0A090R9W8_9GAMM</name>
<gene>
    <name evidence="2" type="ORF">JCM19237_1064</name>
</gene>
<evidence type="ECO:0000256" key="1">
    <source>
        <dbReference type="SAM" id="SignalP"/>
    </source>
</evidence>
<dbReference type="EMBL" id="BBMN01000004">
    <property type="protein sequence ID" value="GAL04392.1"/>
    <property type="molecule type" value="Genomic_DNA"/>
</dbReference>